<reference evidence="2" key="1">
    <citation type="submission" date="2021-01" db="EMBL/GenBank/DDBJ databases">
        <authorList>
            <person name="Corre E."/>
            <person name="Pelletier E."/>
            <person name="Niang G."/>
            <person name="Scheremetjew M."/>
            <person name="Finn R."/>
            <person name="Kale V."/>
            <person name="Holt S."/>
            <person name="Cochrane G."/>
            <person name="Meng A."/>
            <person name="Brown T."/>
            <person name="Cohen L."/>
        </authorList>
    </citation>
    <scope>NUCLEOTIDE SEQUENCE</scope>
    <source>
        <strain evidence="2">GSO104</strain>
    </source>
</reference>
<feature type="region of interest" description="Disordered" evidence="1">
    <location>
        <begin position="17"/>
        <end position="70"/>
    </location>
</feature>
<feature type="compositionally biased region" description="Basic residues" evidence="1">
    <location>
        <begin position="54"/>
        <end position="63"/>
    </location>
</feature>
<dbReference type="EMBL" id="HBNS01003977">
    <property type="protein sequence ID" value="CAE4584495.1"/>
    <property type="molecule type" value="Transcribed_RNA"/>
</dbReference>
<feature type="compositionally biased region" description="Basic and acidic residues" evidence="1">
    <location>
        <begin position="19"/>
        <end position="31"/>
    </location>
</feature>
<dbReference type="AlphaFoldDB" id="A0A7S4QI96"/>
<organism evidence="2">
    <name type="scientific">Ditylum brightwellii</name>
    <dbReference type="NCBI Taxonomy" id="49249"/>
    <lineage>
        <taxon>Eukaryota</taxon>
        <taxon>Sar</taxon>
        <taxon>Stramenopiles</taxon>
        <taxon>Ochrophyta</taxon>
        <taxon>Bacillariophyta</taxon>
        <taxon>Mediophyceae</taxon>
        <taxon>Lithodesmiophycidae</taxon>
        <taxon>Lithodesmiales</taxon>
        <taxon>Lithodesmiaceae</taxon>
        <taxon>Ditylum</taxon>
    </lineage>
</organism>
<gene>
    <name evidence="2" type="ORF">DBRI00130_LOCUS3233</name>
</gene>
<sequence>MSTKHIDDYISLLTGEDVGEQREQAEEKLETKLTQCKNRTARDKLSASSFLPGKSKKSFRSKKIQPISENKSRRVLGSGVGDTFVPKQSTRVLNSKKIQNVGDGDTWMEIVVVNSRRIKGHDEKISKSLYYSLNNDIAVFDEPPSGASRVITSPDSWESLQMLTRGRKKGVHRRGDSNVWVEICILKGLNTEELKSRSLFYCIDTCAACWDYPPNSAENVIFRNTKKAIN</sequence>
<protein>
    <submittedName>
        <fullName evidence="2">Uncharacterized protein</fullName>
    </submittedName>
</protein>
<name>A0A7S4QI96_9STRA</name>
<proteinExistence type="predicted"/>
<evidence type="ECO:0000313" key="2">
    <source>
        <dbReference type="EMBL" id="CAE4584495.1"/>
    </source>
</evidence>
<evidence type="ECO:0000256" key="1">
    <source>
        <dbReference type="SAM" id="MobiDB-lite"/>
    </source>
</evidence>
<accession>A0A7S4QI96</accession>